<dbReference type="InParanoid" id="A5E143"/>
<dbReference type="Proteomes" id="UP000001996">
    <property type="component" value="Unassembled WGS sequence"/>
</dbReference>
<keyword evidence="1" id="KW-0812">Transmembrane</keyword>
<dbReference type="EMBL" id="CH981527">
    <property type="protein sequence ID" value="EDK45151.1"/>
    <property type="molecule type" value="Genomic_DNA"/>
</dbReference>
<feature type="transmembrane region" description="Helical" evidence="1">
    <location>
        <begin position="81"/>
        <end position="102"/>
    </location>
</feature>
<reference evidence="2 3" key="1">
    <citation type="journal article" date="2009" name="Nature">
        <title>Evolution of pathogenicity and sexual reproduction in eight Candida genomes.</title>
        <authorList>
            <person name="Butler G."/>
            <person name="Rasmussen M.D."/>
            <person name="Lin M.F."/>
            <person name="Santos M.A."/>
            <person name="Sakthikumar S."/>
            <person name="Munro C.A."/>
            <person name="Rheinbay E."/>
            <person name="Grabherr M."/>
            <person name="Forche A."/>
            <person name="Reedy J.L."/>
            <person name="Agrafioti I."/>
            <person name="Arnaud M.B."/>
            <person name="Bates S."/>
            <person name="Brown A.J."/>
            <person name="Brunke S."/>
            <person name="Costanzo M.C."/>
            <person name="Fitzpatrick D.A."/>
            <person name="de Groot P.W."/>
            <person name="Harris D."/>
            <person name="Hoyer L.L."/>
            <person name="Hube B."/>
            <person name="Klis F.M."/>
            <person name="Kodira C."/>
            <person name="Lennard N."/>
            <person name="Logue M.E."/>
            <person name="Martin R."/>
            <person name="Neiman A.M."/>
            <person name="Nikolaou E."/>
            <person name="Quail M.A."/>
            <person name="Quinn J."/>
            <person name="Santos M.C."/>
            <person name="Schmitzberger F.F."/>
            <person name="Sherlock G."/>
            <person name="Shah P."/>
            <person name="Silverstein K.A."/>
            <person name="Skrzypek M.S."/>
            <person name="Soll D."/>
            <person name="Staggs R."/>
            <person name="Stansfield I."/>
            <person name="Stumpf M.P."/>
            <person name="Sudbery P.E."/>
            <person name="Srikantha T."/>
            <person name="Zeng Q."/>
            <person name="Berman J."/>
            <person name="Berriman M."/>
            <person name="Heitman J."/>
            <person name="Gow N.A."/>
            <person name="Lorenz M.C."/>
            <person name="Birren B.W."/>
            <person name="Kellis M."/>
            <person name="Cuomo C.A."/>
        </authorList>
    </citation>
    <scope>NUCLEOTIDE SEQUENCE [LARGE SCALE GENOMIC DNA]</scope>
    <source>
        <strain evidence="3">ATCC 11503 / BCRC 21390 / CBS 2605 / JCM 1781 / NBRC 1676 / NRRL YB-4239</strain>
    </source>
</reference>
<dbReference type="VEuPathDB" id="FungiDB:LELG_03330"/>
<organism evidence="2 3">
    <name type="scientific">Lodderomyces elongisporus (strain ATCC 11503 / CBS 2605 / JCM 1781 / NBRC 1676 / NRRL YB-4239)</name>
    <name type="common">Yeast</name>
    <name type="synonym">Saccharomyces elongisporus</name>
    <dbReference type="NCBI Taxonomy" id="379508"/>
    <lineage>
        <taxon>Eukaryota</taxon>
        <taxon>Fungi</taxon>
        <taxon>Dikarya</taxon>
        <taxon>Ascomycota</taxon>
        <taxon>Saccharomycotina</taxon>
        <taxon>Pichiomycetes</taxon>
        <taxon>Debaryomycetaceae</taxon>
        <taxon>Candida/Lodderomyces clade</taxon>
        <taxon>Lodderomyces</taxon>
    </lineage>
</organism>
<protein>
    <submittedName>
        <fullName evidence="2">Uncharacterized protein</fullName>
    </submittedName>
</protein>
<proteinExistence type="predicted"/>
<dbReference type="AlphaFoldDB" id="A5E143"/>
<keyword evidence="1" id="KW-1133">Transmembrane helix</keyword>
<dbReference type="HOGENOM" id="CLU_1532867_0_0_1"/>
<sequence length="175" mass="19620">MLHFFPFTLFLDSNLLQFLLYLVQVHTSLYASFFNLLTGCFRGRLVPLPVDTLVLMSVKGPVSIDRLTICSPRKMIRPRCLLVKLGLNLGFSVSVGNNGALRLRFKACAGASACVCASASELVLPSFWLLFFISIQLFFVILDSSVSDKTRFKCLSNDKSEPTYVRLSTVKILRR</sequence>
<name>A5E143_LODEL</name>
<evidence type="ECO:0000313" key="3">
    <source>
        <dbReference type="Proteomes" id="UP000001996"/>
    </source>
</evidence>
<feature type="transmembrane region" description="Helical" evidence="1">
    <location>
        <begin position="15"/>
        <end position="37"/>
    </location>
</feature>
<gene>
    <name evidence="2" type="ORF">LELG_03330</name>
</gene>
<keyword evidence="1" id="KW-0472">Membrane</keyword>
<evidence type="ECO:0000256" key="1">
    <source>
        <dbReference type="SAM" id="Phobius"/>
    </source>
</evidence>
<evidence type="ECO:0000313" key="2">
    <source>
        <dbReference type="EMBL" id="EDK45151.1"/>
    </source>
</evidence>
<keyword evidence="3" id="KW-1185">Reference proteome</keyword>
<accession>A5E143</accession>
<feature type="transmembrane region" description="Helical" evidence="1">
    <location>
        <begin position="122"/>
        <end position="142"/>
    </location>
</feature>